<protein>
    <submittedName>
        <fullName evidence="2">Uncharacterized protein</fullName>
    </submittedName>
</protein>
<name>A0ABP8EQF1_9MICO</name>
<reference evidence="3" key="1">
    <citation type="journal article" date="2019" name="Int. J. Syst. Evol. Microbiol.">
        <title>The Global Catalogue of Microorganisms (GCM) 10K type strain sequencing project: providing services to taxonomists for standard genome sequencing and annotation.</title>
        <authorList>
            <consortium name="The Broad Institute Genomics Platform"/>
            <consortium name="The Broad Institute Genome Sequencing Center for Infectious Disease"/>
            <person name="Wu L."/>
            <person name="Ma J."/>
        </authorList>
    </citation>
    <scope>NUCLEOTIDE SEQUENCE [LARGE SCALE GENOMIC DNA]</scope>
    <source>
        <strain evidence="3">JCM 17459</strain>
    </source>
</reference>
<accession>A0ABP8EQF1</accession>
<evidence type="ECO:0000256" key="1">
    <source>
        <dbReference type="SAM" id="Phobius"/>
    </source>
</evidence>
<dbReference type="Proteomes" id="UP001499841">
    <property type="component" value="Unassembled WGS sequence"/>
</dbReference>
<comment type="caution">
    <text evidence="2">The sequence shown here is derived from an EMBL/GenBank/DDBJ whole genome shotgun (WGS) entry which is preliminary data.</text>
</comment>
<evidence type="ECO:0000313" key="3">
    <source>
        <dbReference type="Proteomes" id="UP001499841"/>
    </source>
</evidence>
<dbReference type="EMBL" id="BAABBA010000002">
    <property type="protein sequence ID" value="GAA4286233.1"/>
    <property type="molecule type" value="Genomic_DNA"/>
</dbReference>
<keyword evidence="1" id="KW-0812">Transmembrane</keyword>
<gene>
    <name evidence="2" type="ORF">GCM10022262_05920</name>
</gene>
<feature type="transmembrane region" description="Helical" evidence="1">
    <location>
        <begin position="67"/>
        <end position="86"/>
    </location>
</feature>
<sequence length="137" mass="14609">MTSVPRSTAEIDRSSVQTFRRDARALYVDHSVGSTVLKLFLTHALCAAGLLLVGLGLAAAADGVEGWPWVLLAGLALAGLTLWRSVRAFRRAAAVRREVAALAADFERGAADGAVPWAPRDWQQGALPPLHEDLVRG</sequence>
<evidence type="ECO:0000313" key="2">
    <source>
        <dbReference type="EMBL" id="GAA4286233.1"/>
    </source>
</evidence>
<keyword evidence="1" id="KW-1133">Transmembrane helix</keyword>
<keyword evidence="1" id="KW-0472">Membrane</keyword>
<organism evidence="2 3">
    <name type="scientific">Georgenia daeguensis</name>
    <dbReference type="NCBI Taxonomy" id="908355"/>
    <lineage>
        <taxon>Bacteria</taxon>
        <taxon>Bacillati</taxon>
        <taxon>Actinomycetota</taxon>
        <taxon>Actinomycetes</taxon>
        <taxon>Micrococcales</taxon>
        <taxon>Bogoriellaceae</taxon>
        <taxon>Georgenia</taxon>
    </lineage>
</organism>
<feature type="transmembrane region" description="Helical" evidence="1">
    <location>
        <begin position="39"/>
        <end position="61"/>
    </location>
</feature>
<proteinExistence type="predicted"/>
<keyword evidence="3" id="KW-1185">Reference proteome</keyword>